<dbReference type="InterPro" id="IPR036388">
    <property type="entry name" value="WH-like_DNA-bd_sf"/>
</dbReference>
<dbReference type="PIRSF" id="PIRSF017215">
    <property type="entry name" value="ESCRT2_Vps22"/>
    <property type="match status" value="1"/>
</dbReference>
<dbReference type="AlphaFoldDB" id="A0AB34PPE5"/>
<proteinExistence type="inferred from homology"/>
<dbReference type="InterPro" id="IPR016689">
    <property type="entry name" value="ESCRT-2_cplx_Snf8"/>
</dbReference>
<evidence type="ECO:0000256" key="5">
    <source>
        <dbReference type="ARBA" id="ARBA00022490"/>
    </source>
</evidence>
<evidence type="ECO:0000256" key="2">
    <source>
        <dbReference type="ARBA" id="ARBA00004496"/>
    </source>
</evidence>
<keyword evidence="4 9" id="KW-0813">Transport</keyword>
<comment type="caution">
    <text evidence="10">The sequence shown here is derived from an EMBL/GenBank/DDBJ whole genome shotgun (WGS) entry which is preliminary data.</text>
</comment>
<comment type="subcellular location">
    <subcellularLocation>
        <location evidence="2">Cytoplasm</location>
    </subcellularLocation>
    <subcellularLocation>
        <location evidence="1">Endosome membrane</location>
        <topology evidence="1">Peripheral membrane protein</topology>
    </subcellularLocation>
</comment>
<gene>
    <name evidence="10" type="ORF">MG3_04136</name>
</gene>
<keyword evidence="7 9" id="KW-0653">Protein transport</keyword>
<dbReference type="EMBL" id="AJIX01000028">
    <property type="protein sequence ID" value="KGR08577.1"/>
    <property type="molecule type" value="Genomic_DNA"/>
</dbReference>
<comment type="similarity">
    <text evidence="3 9">Belongs to the SNF8 family.</text>
</comment>
<dbReference type="FunFam" id="1.10.10.10:FF:000397">
    <property type="entry name" value="Vacuolar-sorting protein SNF8"/>
    <property type="match status" value="1"/>
</dbReference>
<evidence type="ECO:0000313" key="11">
    <source>
        <dbReference type="Proteomes" id="UP000030161"/>
    </source>
</evidence>
<dbReference type="InterPro" id="IPR036390">
    <property type="entry name" value="WH_DNA-bd_sf"/>
</dbReference>
<keyword evidence="5" id="KW-0963">Cytoplasm</keyword>
<dbReference type="Proteomes" id="UP000030161">
    <property type="component" value="Unassembled WGS sequence"/>
</dbReference>
<evidence type="ECO:0000256" key="6">
    <source>
        <dbReference type="ARBA" id="ARBA00022753"/>
    </source>
</evidence>
<comment type="function">
    <text evidence="9">Component of the endosomal sorting complex required for transport II (ESCRT-II), which is required for multivesicular body (MVB) formation and sorting of endosomal cargo proteins into MVBs.</text>
</comment>
<dbReference type="GO" id="GO:0000814">
    <property type="term" value="C:ESCRT II complex"/>
    <property type="evidence" value="ECO:0007669"/>
    <property type="project" value="UniProtKB-UniRule"/>
</dbReference>
<dbReference type="SUPFAM" id="SSF46785">
    <property type="entry name" value="Winged helix' DNA-binding domain"/>
    <property type="match status" value="2"/>
</dbReference>
<dbReference type="Gene3D" id="1.10.10.10">
    <property type="entry name" value="Winged helix-like DNA-binding domain superfamily/Winged helix DNA-binding domain"/>
    <property type="match status" value="2"/>
</dbReference>
<evidence type="ECO:0000256" key="8">
    <source>
        <dbReference type="ARBA" id="ARBA00023136"/>
    </source>
</evidence>
<organism evidence="10 11">
    <name type="scientific">Candida albicans P78048</name>
    <dbReference type="NCBI Taxonomy" id="1094989"/>
    <lineage>
        <taxon>Eukaryota</taxon>
        <taxon>Fungi</taxon>
        <taxon>Dikarya</taxon>
        <taxon>Ascomycota</taxon>
        <taxon>Saccharomycotina</taxon>
        <taxon>Pichiomycetes</taxon>
        <taxon>Debaryomycetaceae</taxon>
        <taxon>Candida/Lodderomyces clade</taxon>
        <taxon>Candida</taxon>
    </lineage>
</organism>
<evidence type="ECO:0000256" key="4">
    <source>
        <dbReference type="ARBA" id="ARBA00022448"/>
    </source>
</evidence>
<dbReference type="GO" id="GO:0043328">
    <property type="term" value="P:protein transport to vacuole involved in ubiquitin-dependent protein catabolic process via the multivesicular body sorting pathway"/>
    <property type="evidence" value="ECO:0007669"/>
    <property type="project" value="TreeGrafter"/>
</dbReference>
<evidence type="ECO:0000256" key="7">
    <source>
        <dbReference type="ARBA" id="ARBA00022927"/>
    </source>
</evidence>
<name>A0AB34PPE5_CANAX</name>
<evidence type="ECO:0000256" key="3">
    <source>
        <dbReference type="ARBA" id="ARBA00009834"/>
    </source>
</evidence>
<keyword evidence="8" id="KW-0472">Membrane</keyword>
<keyword evidence="6" id="KW-0967">Endosome</keyword>
<comment type="subunit">
    <text evidence="9">Component of the endosomal sorting complex required for transport II (ESCRT-II).</text>
</comment>
<dbReference type="Gene3D" id="6.10.140.180">
    <property type="match status" value="1"/>
</dbReference>
<dbReference type="PANTHER" id="PTHR12806">
    <property type="entry name" value="EAP30 SUBUNIT OF ELL COMPLEX"/>
    <property type="match status" value="1"/>
</dbReference>
<protein>
    <recommendedName>
        <fullName evidence="9">Vacuolar-sorting protein SNF8</fullName>
    </recommendedName>
</protein>
<accession>A0AB34PPE5</accession>
<sequence length="261" mass="29469">MNHSNTTNTDRDAYLQLGKSLNEQHSNQLSTQLQVFQSALINFANDHGDEISSNLEFKNKFTQIVQSIGIDPLDLLLYTSQNDRNGGTSNSNSSSNSSSNYKRSNVVATNFGVALAVKIIEICQQTRDLNGGLISLKELISTLQNSCETEGISLVVSEKDIESSLNNLNTLGKGYEILIINGKKWLKFSSTENLSNDQLKIYELCEFMGGYVTYRLLRDNYGWDKVRCKTVIDEMIMNGFLWVDSQDNGEWQYWEPSWISN</sequence>
<evidence type="ECO:0000256" key="1">
    <source>
        <dbReference type="ARBA" id="ARBA00004481"/>
    </source>
</evidence>
<evidence type="ECO:0000256" key="9">
    <source>
        <dbReference type="PIRNR" id="PIRNR017215"/>
    </source>
</evidence>
<dbReference type="InterPro" id="IPR040608">
    <property type="entry name" value="Snf8/Vps36"/>
</dbReference>
<dbReference type="SMR" id="A0AB34PPE5"/>
<dbReference type="Pfam" id="PF04157">
    <property type="entry name" value="EAP30"/>
    <property type="match status" value="1"/>
</dbReference>
<evidence type="ECO:0000313" key="10">
    <source>
        <dbReference type="EMBL" id="KGR08577.1"/>
    </source>
</evidence>
<reference evidence="10 11" key="1">
    <citation type="submission" date="2013-12" db="EMBL/GenBank/DDBJ databases">
        <title>The Genome Sequence of Candida albicans P78048.</title>
        <authorList>
            <consortium name="The Broad Institute Genome Sequencing Platform"/>
            <consortium name="The Broad Institute Genome Sequencing Center for Infectious Disease"/>
            <person name="Cuomo C."/>
            <person name="Bennett R."/>
            <person name="Hirakawa M."/>
            <person name="Noverr M."/>
            <person name="Mitchell A."/>
            <person name="Young S.K."/>
            <person name="Zeng Q."/>
            <person name="Gargeya S."/>
            <person name="Fitzgerald M."/>
            <person name="Abouelleil A."/>
            <person name="Alvarado L."/>
            <person name="Berlin A.M."/>
            <person name="Chapman S.B."/>
            <person name="Dewar J."/>
            <person name="Goldberg J."/>
            <person name="Griggs A."/>
            <person name="Gujja S."/>
            <person name="Hansen M."/>
            <person name="Howarth C."/>
            <person name="Imamovic A."/>
            <person name="Larimer J."/>
            <person name="McCowan C."/>
            <person name="Murphy C."/>
            <person name="Pearson M."/>
            <person name="Priest M."/>
            <person name="Roberts A."/>
            <person name="Saif S."/>
            <person name="Shea T."/>
            <person name="Sykes S."/>
            <person name="Wortman J."/>
            <person name="Nusbaum C."/>
            <person name="Birren B."/>
        </authorList>
    </citation>
    <scope>NUCLEOTIDE SEQUENCE [LARGE SCALE GENOMIC DNA]</scope>
    <source>
        <strain evidence="10 11">P78048</strain>
    </source>
</reference>
<dbReference type="PANTHER" id="PTHR12806:SF0">
    <property type="entry name" value="VACUOLAR-SORTING PROTEIN SNF8"/>
    <property type="match status" value="1"/>
</dbReference>